<dbReference type="EMBL" id="GIKN01002841">
    <property type="protein sequence ID" value="NIE45114.1"/>
    <property type="molecule type" value="Transcribed_RNA"/>
</dbReference>
<name>A0A6G5A2B9_RHIMP</name>
<organism evidence="2">
    <name type="scientific">Rhipicephalus microplus</name>
    <name type="common">Cattle tick</name>
    <name type="synonym">Boophilus microplus</name>
    <dbReference type="NCBI Taxonomy" id="6941"/>
    <lineage>
        <taxon>Eukaryota</taxon>
        <taxon>Metazoa</taxon>
        <taxon>Ecdysozoa</taxon>
        <taxon>Arthropoda</taxon>
        <taxon>Chelicerata</taxon>
        <taxon>Arachnida</taxon>
        <taxon>Acari</taxon>
        <taxon>Parasitiformes</taxon>
        <taxon>Ixodida</taxon>
        <taxon>Ixodoidea</taxon>
        <taxon>Ixodidae</taxon>
        <taxon>Rhipicephalinae</taxon>
        <taxon>Rhipicephalus</taxon>
        <taxon>Boophilus</taxon>
    </lineage>
</organism>
<keyword evidence="1" id="KW-0732">Signal</keyword>
<proteinExistence type="predicted"/>
<sequence length="81" mass="9254">MARYGIMLLVCMFCFAGCHCGQTNDGTQKKLKINDTSNPAYCEQFTWNKRYLNKVEASAFHDLGYTNQILTKQKRSLTCSC</sequence>
<dbReference type="AlphaFoldDB" id="A0A6G5A2B9"/>
<evidence type="ECO:0000313" key="2">
    <source>
        <dbReference type="EMBL" id="NIE45114.1"/>
    </source>
</evidence>
<feature type="chain" id="PRO_5026167623" evidence="1">
    <location>
        <begin position="21"/>
        <end position="81"/>
    </location>
</feature>
<reference evidence="2" key="1">
    <citation type="submission" date="2020-03" db="EMBL/GenBank/DDBJ databases">
        <title>A transcriptome and proteome of the tick Rhipicephalus microplus shaped by the genetic composition of its hosts and developmental stage.</title>
        <authorList>
            <person name="Garcia G.R."/>
            <person name="Ribeiro J.M.C."/>
            <person name="Maruyama S.R."/>
            <person name="Gardinasse L.G."/>
            <person name="Nelson K."/>
            <person name="Ferreira B.R."/>
            <person name="Andrade T.G."/>
            <person name="Santos I.K.F.M."/>
        </authorList>
    </citation>
    <scope>NUCLEOTIDE SEQUENCE</scope>
    <source>
        <strain evidence="2">NSGR</strain>
        <tissue evidence="2">Salivary glands</tissue>
    </source>
</reference>
<accession>A0A6G5A2B9</accession>
<evidence type="ECO:0000256" key="1">
    <source>
        <dbReference type="SAM" id="SignalP"/>
    </source>
</evidence>
<feature type="signal peptide" evidence="1">
    <location>
        <begin position="1"/>
        <end position="20"/>
    </location>
</feature>
<protein>
    <submittedName>
        <fullName evidence="2">Putative secreted protein</fullName>
    </submittedName>
</protein>